<organism evidence="2 3">
    <name type="scientific">Neptuniibacter caesariensis</name>
    <dbReference type="NCBI Taxonomy" id="207954"/>
    <lineage>
        <taxon>Bacteria</taxon>
        <taxon>Pseudomonadati</taxon>
        <taxon>Pseudomonadota</taxon>
        <taxon>Gammaproteobacteria</taxon>
        <taxon>Oceanospirillales</taxon>
        <taxon>Oceanospirillaceae</taxon>
        <taxon>Neptuniibacter</taxon>
    </lineage>
</organism>
<dbReference type="Proteomes" id="UP000002171">
    <property type="component" value="Unassembled WGS sequence"/>
</dbReference>
<protein>
    <submittedName>
        <fullName evidence="2">Uncharacterized conserved membrane protein</fullName>
    </submittedName>
</protein>
<evidence type="ECO:0000256" key="1">
    <source>
        <dbReference type="SAM" id="Phobius"/>
    </source>
</evidence>
<feature type="transmembrane region" description="Helical" evidence="1">
    <location>
        <begin position="42"/>
        <end position="61"/>
    </location>
</feature>
<keyword evidence="3" id="KW-1185">Reference proteome</keyword>
<accession>A0A7U8C7L4</accession>
<feature type="transmembrane region" description="Helical" evidence="1">
    <location>
        <begin position="73"/>
        <end position="100"/>
    </location>
</feature>
<dbReference type="EMBL" id="AAOW01000008">
    <property type="protein sequence ID" value="EAR61371.1"/>
    <property type="molecule type" value="Genomic_DNA"/>
</dbReference>
<proteinExistence type="predicted"/>
<dbReference type="AlphaFoldDB" id="A0A7U8C7L4"/>
<evidence type="ECO:0000313" key="2">
    <source>
        <dbReference type="EMBL" id="EAR61371.1"/>
    </source>
</evidence>
<keyword evidence="1" id="KW-0472">Membrane</keyword>
<comment type="caution">
    <text evidence="2">The sequence shown here is derived from an EMBL/GenBank/DDBJ whole genome shotgun (WGS) entry which is preliminary data.</text>
</comment>
<sequence length="101" mass="11571">MFYLKSSCLQRTVCVEYYPANQFCFHIGWCLMKAPKENRESPGLWSMLLSVLAAFFGVQTQRNYQRDFASGRFWPYAVLGIVMALSFVGLVYLLVALVLAQ</sequence>
<dbReference type="Pfam" id="PF11174">
    <property type="entry name" value="DUF2970"/>
    <property type="match status" value="1"/>
</dbReference>
<keyword evidence="1" id="KW-0812">Transmembrane</keyword>
<name>A0A7U8C7L4_NEPCE</name>
<keyword evidence="1" id="KW-1133">Transmembrane helix</keyword>
<dbReference type="InterPro" id="IPR021344">
    <property type="entry name" value="DUF2970"/>
</dbReference>
<reference evidence="2 3" key="1">
    <citation type="submission" date="2006-02" db="EMBL/GenBank/DDBJ databases">
        <authorList>
            <person name="Pinhassi J."/>
            <person name="Pedros-Alio C."/>
            <person name="Ferriera S."/>
            <person name="Johnson J."/>
            <person name="Kravitz S."/>
            <person name="Halpern A."/>
            <person name="Remington K."/>
            <person name="Beeson K."/>
            <person name="Tran B."/>
            <person name="Rogers Y.-H."/>
            <person name="Friedman R."/>
            <person name="Venter J.C."/>
        </authorList>
    </citation>
    <scope>NUCLEOTIDE SEQUENCE [LARGE SCALE GENOMIC DNA]</scope>
    <source>
        <strain evidence="2 3">MED92</strain>
    </source>
</reference>
<gene>
    <name evidence="2" type="ORF">MED92_17733</name>
</gene>
<evidence type="ECO:0000313" key="3">
    <source>
        <dbReference type="Proteomes" id="UP000002171"/>
    </source>
</evidence>